<dbReference type="EMBL" id="JBBKZT010000004">
    <property type="protein sequence ID" value="MEJ8847140.1"/>
    <property type="molecule type" value="Genomic_DNA"/>
</dbReference>
<dbReference type="RefSeq" id="WP_340342286.1">
    <property type="nucleotide sequence ID" value="NZ_JBBKZT010000004.1"/>
</dbReference>
<evidence type="ECO:0000313" key="3">
    <source>
        <dbReference type="EMBL" id="MEJ8847140.1"/>
    </source>
</evidence>
<dbReference type="PANTHER" id="PTHR15913">
    <property type="entry name" value="ACID CLUSTER PROTEIN 33"/>
    <property type="match status" value="1"/>
</dbReference>
<comment type="subcellular location">
    <subcellularLocation>
        <location evidence="1">Cytoplasm</location>
    </subcellularLocation>
</comment>
<evidence type="ECO:0000313" key="4">
    <source>
        <dbReference type="Proteomes" id="UP001385892"/>
    </source>
</evidence>
<dbReference type="Gene3D" id="3.40.50.1820">
    <property type="entry name" value="alpha/beta hydrolase"/>
    <property type="match status" value="1"/>
</dbReference>
<name>A0ABU8WHZ7_9BURK</name>
<reference evidence="3 4" key="1">
    <citation type="submission" date="2024-03" db="EMBL/GenBank/DDBJ databases">
        <title>Novel species of the genus Variovorax.</title>
        <authorList>
            <person name="Liu Q."/>
            <person name="Xin Y.-H."/>
        </authorList>
    </citation>
    <scope>NUCLEOTIDE SEQUENCE [LARGE SCALE GENOMIC DNA]</scope>
    <source>
        <strain evidence="3 4">KACC 18900</strain>
    </source>
</reference>
<dbReference type="SUPFAM" id="SSF53474">
    <property type="entry name" value="alpha/beta-Hydrolases"/>
    <property type="match status" value="1"/>
</dbReference>
<sequence>MTSCAPSAIALFDPPAALQAYAQARALHAFMHRDGLAWYFRDNGRVNDLPPLVLLPGALGNGDTAWQLAEAFETERRVISVTYPGGATPRALAEGLDALLRALVTGPVALWGSSYGAWWAQAFAATYPRQVGALWLGNSLVDGSDVAGAPLFDARWLDTAPTREVIARWHSALTSRPDDLLRSVQLHMLYHGLPASDFHARLRQVAHAPELPAATDVANVLVCGCVDDAVITPRVLERMHQRYPAARRLLLSGGGHYPHIVAPGALIQAMRAWLS</sequence>
<keyword evidence="3" id="KW-0378">Hydrolase</keyword>
<evidence type="ECO:0000256" key="1">
    <source>
        <dbReference type="ARBA" id="ARBA00004496"/>
    </source>
</evidence>
<organism evidence="3 4">
    <name type="scientific">Variovorax rhizosphaerae</name>
    <dbReference type="NCBI Taxonomy" id="1836200"/>
    <lineage>
        <taxon>Bacteria</taxon>
        <taxon>Pseudomonadati</taxon>
        <taxon>Pseudomonadota</taxon>
        <taxon>Betaproteobacteria</taxon>
        <taxon>Burkholderiales</taxon>
        <taxon>Comamonadaceae</taxon>
        <taxon>Variovorax</taxon>
    </lineage>
</organism>
<dbReference type="PANTHER" id="PTHR15913:SF0">
    <property type="entry name" value="MASPARDIN"/>
    <property type="match status" value="1"/>
</dbReference>
<accession>A0ABU8WHZ7</accession>
<dbReference type="Proteomes" id="UP001385892">
    <property type="component" value="Unassembled WGS sequence"/>
</dbReference>
<dbReference type="InterPro" id="IPR026151">
    <property type="entry name" value="Maspardin"/>
</dbReference>
<proteinExistence type="predicted"/>
<protein>
    <submittedName>
        <fullName evidence="3">Alpha/beta hydrolase</fullName>
    </submittedName>
</protein>
<evidence type="ECO:0000256" key="2">
    <source>
        <dbReference type="ARBA" id="ARBA00022490"/>
    </source>
</evidence>
<dbReference type="GO" id="GO:0016787">
    <property type="term" value="F:hydrolase activity"/>
    <property type="evidence" value="ECO:0007669"/>
    <property type="project" value="UniProtKB-KW"/>
</dbReference>
<keyword evidence="2" id="KW-0963">Cytoplasm</keyword>
<keyword evidence="4" id="KW-1185">Reference proteome</keyword>
<dbReference type="InterPro" id="IPR029058">
    <property type="entry name" value="AB_hydrolase_fold"/>
</dbReference>
<comment type="caution">
    <text evidence="3">The sequence shown here is derived from an EMBL/GenBank/DDBJ whole genome shotgun (WGS) entry which is preliminary data.</text>
</comment>
<gene>
    <name evidence="3" type="ORF">WKW82_10795</name>
</gene>